<dbReference type="EMBL" id="JABMOJ010000350">
    <property type="protein sequence ID" value="NQV65576.1"/>
    <property type="molecule type" value="Genomic_DNA"/>
</dbReference>
<comment type="caution">
    <text evidence="1">The sequence shown here is derived from an EMBL/GenBank/DDBJ whole genome shotgun (WGS) entry which is preliminary data.</text>
</comment>
<accession>A0A972VXU9</accession>
<evidence type="ECO:0000313" key="2">
    <source>
        <dbReference type="Proteomes" id="UP000754644"/>
    </source>
</evidence>
<sequence length="55" mass="6097">MIEKKALSVTGLFFALTFFALTMLFRHGANHDISQAAEALGHIGIETQLEFRDST</sequence>
<evidence type="ECO:0000313" key="1">
    <source>
        <dbReference type="EMBL" id="NQV65576.1"/>
    </source>
</evidence>
<gene>
    <name evidence="1" type="ORF">HQ497_09445</name>
</gene>
<dbReference type="AlphaFoldDB" id="A0A972VXU9"/>
<organism evidence="1 2">
    <name type="scientific">SAR86 cluster bacterium</name>
    <dbReference type="NCBI Taxonomy" id="2030880"/>
    <lineage>
        <taxon>Bacteria</taxon>
        <taxon>Pseudomonadati</taxon>
        <taxon>Pseudomonadota</taxon>
        <taxon>Gammaproteobacteria</taxon>
        <taxon>SAR86 cluster</taxon>
    </lineage>
</organism>
<proteinExistence type="predicted"/>
<reference evidence="1" key="1">
    <citation type="submission" date="2020-05" db="EMBL/GenBank/DDBJ databases">
        <title>Sulfur intermediates as new biogeochemical hubs in an aquatic model microbial ecosystem.</title>
        <authorList>
            <person name="Vigneron A."/>
        </authorList>
    </citation>
    <scope>NUCLEOTIDE SEQUENCE</scope>
    <source>
        <strain evidence="1">Bin.250</strain>
    </source>
</reference>
<protein>
    <submittedName>
        <fullName evidence="1">Uncharacterized protein</fullName>
    </submittedName>
</protein>
<dbReference type="Proteomes" id="UP000754644">
    <property type="component" value="Unassembled WGS sequence"/>
</dbReference>
<name>A0A972VXU9_9GAMM</name>